<evidence type="ECO:0000256" key="1">
    <source>
        <dbReference type="SAM" id="MobiDB-lite"/>
    </source>
</evidence>
<evidence type="ECO:0000313" key="3">
    <source>
        <dbReference type="Proteomes" id="UP000076798"/>
    </source>
</evidence>
<feature type="region of interest" description="Disordered" evidence="1">
    <location>
        <begin position="84"/>
        <end position="162"/>
    </location>
</feature>
<accession>A0A165WII6</accession>
<dbReference type="EMBL" id="KV428753">
    <property type="protein sequence ID" value="KZT31192.1"/>
    <property type="molecule type" value="Genomic_DNA"/>
</dbReference>
<dbReference type="Proteomes" id="UP000076798">
    <property type="component" value="Unassembled WGS sequence"/>
</dbReference>
<organism evidence="2 3">
    <name type="scientific">Sistotremastrum suecicum HHB10207 ss-3</name>
    <dbReference type="NCBI Taxonomy" id="1314776"/>
    <lineage>
        <taxon>Eukaryota</taxon>
        <taxon>Fungi</taxon>
        <taxon>Dikarya</taxon>
        <taxon>Basidiomycota</taxon>
        <taxon>Agaricomycotina</taxon>
        <taxon>Agaricomycetes</taxon>
        <taxon>Sistotremastrales</taxon>
        <taxon>Sistotremastraceae</taxon>
        <taxon>Sistotremastrum</taxon>
    </lineage>
</organism>
<reference evidence="2 3" key="1">
    <citation type="journal article" date="2016" name="Mol. Biol. Evol.">
        <title>Comparative Genomics of Early-Diverging Mushroom-Forming Fungi Provides Insights into the Origins of Lignocellulose Decay Capabilities.</title>
        <authorList>
            <person name="Nagy L.G."/>
            <person name="Riley R."/>
            <person name="Tritt A."/>
            <person name="Adam C."/>
            <person name="Daum C."/>
            <person name="Floudas D."/>
            <person name="Sun H."/>
            <person name="Yadav J.S."/>
            <person name="Pangilinan J."/>
            <person name="Larsson K.H."/>
            <person name="Matsuura K."/>
            <person name="Barry K."/>
            <person name="Labutti K."/>
            <person name="Kuo R."/>
            <person name="Ohm R.A."/>
            <person name="Bhattacharya S.S."/>
            <person name="Shirouzu T."/>
            <person name="Yoshinaga Y."/>
            <person name="Martin F.M."/>
            <person name="Grigoriev I.V."/>
            <person name="Hibbett D.S."/>
        </authorList>
    </citation>
    <scope>NUCLEOTIDE SEQUENCE [LARGE SCALE GENOMIC DNA]</scope>
    <source>
        <strain evidence="2 3">HHB10207 ss-3</strain>
    </source>
</reference>
<feature type="compositionally biased region" description="Low complexity" evidence="1">
    <location>
        <begin position="132"/>
        <end position="154"/>
    </location>
</feature>
<name>A0A165WII6_9AGAM</name>
<feature type="region of interest" description="Disordered" evidence="1">
    <location>
        <begin position="1"/>
        <end position="68"/>
    </location>
</feature>
<gene>
    <name evidence="2" type="ORF">SISSUDRAFT_1067984</name>
</gene>
<keyword evidence="3" id="KW-1185">Reference proteome</keyword>
<proteinExistence type="predicted"/>
<protein>
    <submittedName>
        <fullName evidence="2">Uncharacterized protein</fullName>
    </submittedName>
</protein>
<sequence>SSPVSYKTPVLPPPVSLTVVRYPRDSSQTSDPVGHPYPRSNRLPSSATPLRTRRGGSFSKHQAKKGAGSLLRAALAQAAVFSPIEDSPHNPFLSNHDSDITYRSPDHRPPDHRPPSALFDPDMPTPDPPNSLPKANASSSSAPATPSTIASSMPPGTPKVATPSVVLSSSKVADLRLTPEQLESLSNIRSALELPRSDLGDISILSHLQAFLSYQLNESDILDRGSLPPSSPEIRWRVAPHLFSAIRSLLSYLQDVLIQIPEVLGLSEYYWLDPHDSRMSMLQGVSSPIYLGPPLQYLKFRVENSKRHFAKYFALLTAPLSGPFVLPPSPAVTDIELYNDAGNYVNALGLQMSPPSVLRSDLIHSASFSKLDTPSQEALRDHWKAGQALPTIPVPAFDKLLPLGSKDNVLYRKYQQSSLPEFSSNVTPAQIVDPAYNAKDPATRPFAWNARRIAIAELQASQASALEKSFASSTSSLTARPAPRTFANNPASLFSNPSYVPSVSANPNSSFVRMNTSIYS</sequence>
<feature type="compositionally biased region" description="Basic and acidic residues" evidence="1">
    <location>
        <begin position="96"/>
        <end position="114"/>
    </location>
</feature>
<feature type="non-terminal residue" evidence="2">
    <location>
        <position position="1"/>
    </location>
</feature>
<evidence type="ECO:0000313" key="2">
    <source>
        <dbReference type="EMBL" id="KZT31192.1"/>
    </source>
</evidence>
<dbReference type="AlphaFoldDB" id="A0A165WII6"/>